<evidence type="ECO:0000256" key="9">
    <source>
        <dbReference type="ARBA" id="ARBA00023136"/>
    </source>
</evidence>
<reference evidence="12 13" key="1">
    <citation type="submission" date="2017-09" db="EMBL/GenBank/DDBJ databases">
        <authorList>
            <consortium name="International Durum Wheat Genome Sequencing Consortium (IDWGSC)"/>
            <person name="Milanesi L."/>
        </authorList>
    </citation>
    <scope>NUCLEOTIDE SEQUENCE [LARGE SCALE GENOMIC DNA]</scope>
    <source>
        <strain evidence="13">cv. Svevo</strain>
    </source>
</reference>
<name>A0A9R1B6R3_TRITD</name>
<comment type="subcellular location">
    <subcellularLocation>
        <location evidence="1">Cell membrane</location>
        <topology evidence="1">Single-pass type I membrane protein</topology>
    </subcellularLocation>
</comment>
<keyword evidence="13" id="KW-1185">Reference proteome</keyword>
<dbReference type="SUPFAM" id="SSF52058">
    <property type="entry name" value="L domain-like"/>
    <property type="match status" value="1"/>
</dbReference>
<keyword evidence="7" id="KW-0677">Repeat</keyword>
<sequence length="257" mass="28513">MTSMVELHLSENNLVGMIPSNMKKLCNLERLISMMNNVNGSITELFHRLPNCSQNKLQYLFVPYNNLTGSLPTAPVECLSNLSQLYLAHNSPTGHVPLWIGELKQLTNLDLSSNNLDGVIHEGHLSRQDMLEELRLSDNSITITVSQTWVPPFSLGTIELRSCQLGPKFPMLLRWQTQVMSLDISNTSINDMVPGWFWIAASSADSLNIQNNQITGVLPSTMEFMRATNMNFSSNQLSGPIPKLPITLTGLISVGTT</sequence>
<dbReference type="InterPro" id="IPR001611">
    <property type="entry name" value="Leu-rich_rpt"/>
</dbReference>
<dbReference type="Proteomes" id="UP000324705">
    <property type="component" value="Chromosome 6B"/>
</dbReference>
<evidence type="ECO:0000256" key="11">
    <source>
        <dbReference type="ARBA" id="ARBA00023180"/>
    </source>
</evidence>
<keyword evidence="4" id="KW-0433">Leucine-rich repeat</keyword>
<evidence type="ECO:0000256" key="2">
    <source>
        <dbReference type="ARBA" id="ARBA00009592"/>
    </source>
</evidence>
<dbReference type="Pfam" id="PF00560">
    <property type="entry name" value="LRR_1"/>
    <property type="match status" value="3"/>
</dbReference>
<evidence type="ECO:0000256" key="10">
    <source>
        <dbReference type="ARBA" id="ARBA00023170"/>
    </source>
</evidence>
<evidence type="ECO:0000256" key="6">
    <source>
        <dbReference type="ARBA" id="ARBA00022729"/>
    </source>
</evidence>
<dbReference type="PANTHER" id="PTHR48063">
    <property type="entry name" value="LRR RECEPTOR-LIKE KINASE"/>
    <property type="match status" value="1"/>
</dbReference>
<dbReference type="GO" id="GO:0005886">
    <property type="term" value="C:plasma membrane"/>
    <property type="evidence" value="ECO:0007669"/>
    <property type="project" value="UniProtKB-SubCell"/>
</dbReference>
<keyword evidence="3" id="KW-1003">Cell membrane</keyword>
<keyword evidence="6" id="KW-0732">Signal</keyword>
<keyword evidence="9" id="KW-0472">Membrane</keyword>
<evidence type="ECO:0000313" key="12">
    <source>
        <dbReference type="EMBL" id="VAI53451.1"/>
    </source>
</evidence>
<dbReference type="PANTHER" id="PTHR48063:SF89">
    <property type="entry name" value="LEUCINE-RICH REPEAT-CONTAINING N-TERMINAL PLANT-TYPE DOMAIN-CONTAINING PROTEIN"/>
    <property type="match status" value="1"/>
</dbReference>
<comment type="similarity">
    <text evidence="2">Belongs to the RLP family.</text>
</comment>
<dbReference type="Gene3D" id="3.80.10.10">
    <property type="entry name" value="Ribonuclease Inhibitor"/>
    <property type="match status" value="2"/>
</dbReference>
<evidence type="ECO:0000313" key="13">
    <source>
        <dbReference type="Proteomes" id="UP000324705"/>
    </source>
</evidence>
<evidence type="ECO:0000256" key="1">
    <source>
        <dbReference type="ARBA" id="ARBA00004251"/>
    </source>
</evidence>
<evidence type="ECO:0000256" key="7">
    <source>
        <dbReference type="ARBA" id="ARBA00022737"/>
    </source>
</evidence>
<keyword evidence="5" id="KW-0812">Transmembrane</keyword>
<evidence type="ECO:0000256" key="3">
    <source>
        <dbReference type="ARBA" id="ARBA00022475"/>
    </source>
</evidence>
<organism evidence="12 13">
    <name type="scientific">Triticum turgidum subsp. durum</name>
    <name type="common">Durum wheat</name>
    <name type="synonym">Triticum durum</name>
    <dbReference type="NCBI Taxonomy" id="4567"/>
    <lineage>
        <taxon>Eukaryota</taxon>
        <taxon>Viridiplantae</taxon>
        <taxon>Streptophyta</taxon>
        <taxon>Embryophyta</taxon>
        <taxon>Tracheophyta</taxon>
        <taxon>Spermatophyta</taxon>
        <taxon>Magnoliopsida</taxon>
        <taxon>Liliopsida</taxon>
        <taxon>Poales</taxon>
        <taxon>Poaceae</taxon>
        <taxon>BOP clade</taxon>
        <taxon>Pooideae</taxon>
        <taxon>Triticodae</taxon>
        <taxon>Triticeae</taxon>
        <taxon>Triticinae</taxon>
        <taxon>Triticum</taxon>
    </lineage>
</organism>
<dbReference type="InterPro" id="IPR046956">
    <property type="entry name" value="RLP23-like"/>
</dbReference>
<keyword evidence="11" id="KW-0325">Glycoprotein</keyword>
<evidence type="ECO:0000256" key="4">
    <source>
        <dbReference type="ARBA" id="ARBA00022614"/>
    </source>
</evidence>
<dbReference type="Gramene" id="TRITD6Bv1G012940.5">
    <property type="protein sequence ID" value="TRITD6Bv1G012940.5"/>
    <property type="gene ID" value="TRITD6Bv1G012940"/>
</dbReference>
<proteinExistence type="inferred from homology"/>
<protein>
    <submittedName>
        <fullName evidence="12">Uncharacterized protein</fullName>
    </submittedName>
</protein>
<gene>
    <name evidence="12" type="ORF">TRITD_6Bv1G012940</name>
</gene>
<dbReference type="FunFam" id="3.80.10.10:FF:001347">
    <property type="entry name" value="LRR receptor-like serine/threonine-protein kinase GSO2"/>
    <property type="match status" value="1"/>
</dbReference>
<dbReference type="EMBL" id="LT934122">
    <property type="protein sequence ID" value="VAI53451.1"/>
    <property type="molecule type" value="Genomic_DNA"/>
</dbReference>
<dbReference type="InterPro" id="IPR032675">
    <property type="entry name" value="LRR_dom_sf"/>
</dbReference>
<keyword evidence="10" id="KW-0675">Receptor</keyword>
<evidence type="ECO:0000256" key="5">
    <source>
        <dbReference type="ARBA" id="ARBA00022692"/>
    </source>
</evidence>
<evidence type="ECO:0000256" key="8">
    <source>
        <dbReference type="ARBA" id="ARBA00022989"/>
    </source>
</evidence>
<keyword evidence="8" id="KW-1133">Transmembrane helix</keyword>
<dbReference type="AlphaFoldDB" id="A0A9R1B6R3"/>
<accession>A0A9R1B6R3</accession>